<evidence type="ECO:0000313" key="2">
    <source>
        <dbReference type="EMBL" id="CAK9317855.1"/>
    </source>
</evidence>
<keyword evidence="3" id="KW-1185">Reference proteome</keyword>
<reference evidence="2 3" key="1">
    <citation type="submission" date="2024-03" db="EMBL/GenBank/DDBJ databases">
        <authorList>
            <person name="Gkanogiannis A."/>
            <person name="Becerra Lopez-Lavalle L."/>
        </authorList>
    </citation>
    <scope>NUCLEOTIDE SEQUENCE [LARGE SCALE GENOMIC DNA]</scope>
</reference>
<protein>
    <submittedName>
        <fullName evidence="2">Uncharacterized protein</fullName>
    </submittedName>
</protein>
<evidence type="ECO:0000313" key="3">
    <source>
        <dbReference type="Proteomes" id="UP001642487"/>
    </source>
</evidence>
<feature type="non-terminal residue" evidence="2">
    <location>
        <position position="1"/>
    </location>
</feature>
<accession>A0ABP0YG74</accession>
<sequence>MLGCPTPREDSGRHGNGFDCARKAPTAPEASRRTSNGRGYAGRFPTGLENPSRCPTMLESARSPWSVL</sequence>
<feature type="non-terminal residue" evidence="2">
    <location>
        <position position="68"/>
    </location>
</feature>
<organism evidence="2 3">
    <name type="scientific">Citrullus colocynthis</name>
    <name type="common">colocynth</name>
    <dbReference type="NCBI Taxonomy" id="252529"/>
    <lineage>
        <taxon>Eukaryota</taxon>
        <taxon>Viridiplantae</taxon>
        <taxon>Streptophyta</taxon>
        <taxon>Embryophyta</taxon>
        <taxon>Tracheophyta</taxon>
        <taxon>Spermatophyta</taxon>
        <taxon>Magnoliopsida</taxon>
        <taxon>eudicotyledons</taxon>
        <taxon>Gunneridae</taxon>
        <taxon>Pentapetalae</taxon>
        <taxon>rosids</taxon>
        <taxon>fabids</taxon>
        <taxon>Cucurbitales</taxon>
        <taxon>Cucurbitaceae</taxon>
        <taxon>Benincaseae</taxon>
        <taxon>Citrullus</taxon>
    </lineage>
</organism>
<dbReference type="Proteomes" id="UP001642487">
    <property type="component" value="Chromosome 3"/>
</dbReference>
<proteinExistence type="predicted"/>
<evidence type="ECO:0000256" key="1">
    <source>
        <dbReference type="SAM" id="MobiDB-lite"/>
    </source>
</evidence>
<dbReference type="EMBL" id="OZ021737">
    <property type="protein sequence ID" value="CAK9317855.1"/>
    <property type="molecule type" value="Genomic_DNA"/>
</dbReference>
<name>A0ABP0YG74_9ROSI</name>
<gene>
    <name evidence="2" type="ORF">CITCOLO1_LOCUS9805</name>
</gene>
<feature type="region of interest" description="Disordered" evidence="1">
    <location>
        <begin position="1"/>
        <end position="68"/>
    </location>
</feature>